<dbReference type="AlphaFoldDB" id="A0A6J0GTQ8"/>
<evidence type="ECO:0000313" key="2">
    <source>
        <dbReference type="Proteomes" id="UP000504624"/>
    </source>
</evidence>
<accession>A0A6J0GTQ8</accession>
<organism evidence="2 3">
    <name type="scientific">Lepidothrix coronata</name>
    <name type="common">blue-crowned manakin</name>
    <dbReference type="NCBI Taxonomy" id="321398"/>
    <lineage>
        <taxon>Eukaryota</taxon>
        <taxon>Metazoa</taxon>
        <taxon>Chordata</taxon>
        <taxon>Craniata</taxon>
        <taxon>Vertebrata</taxon>
        <taxon>Euteleostomi</taxon>
        <taxon>Archelosauria</taxon>
        <taxon>Archosauria</taxon>
        <taxon>Dinosauria</taxon>
        <taxon>Saurischia</taxon>
        <taxon>Theropoda</taxon>
        <taxon>Coelurosauria</taxon>
        <taxon>Aves</taxon>
        <taxon>Neognathae</taxon>
        <taxon>Neoaves</taxon>
        <taxon>Telluraves</taxon>
        <taxon>Australaves</taxon>
        <taxon>Passeriformes</taxon>
        <taxon>Pipridae</taxon>
        <taxon>Lepidothrix</taxon>
    </lineage>
</organism>
<dbReference type="OrthoDB" id="8846498at2759"/>
<keyword evidence="2" id="KW-1185">Reference proteome</keyword>
<gene>
    <name evidence="3" type="primary">CUNH11orf52</name>
</gene>
<evidence type="ECO:0000313" key="3">
    <source>
        <dbReference type="RefSeq" id="XP_017665347.1"/>
    </source>
</evidence>
<dbReference type="RefSeq" id="XP_017665347.1">
    <property type="nucleotide sequence ID" value="XM_017809858.1"/>
</dbReference>
<evidence type="ECO:0000256" key="1">
    <source>
        <dbReference type="SAM" id="MobiDB-lite"/>
    </source>
</evidence>
<dbReference type="PANTHER" id="PTHR37342:SF1">
    <property type="entry name" value="CHROMOSOME 11 OPEN READING FRAME 52"/>
    <property type="match status" value="1"/>
</dbReference>
<dbReference type="CTD" id="109318078"/>
<protein>
    <submittedName>
        <fullName evidence="3">Uncharacterized protein C11orf52 homolog</fullName>
    </submittedName>
</protein>
<dbReference type="GO" id="GO:0070062">
    <property type="term" value="C:extracellular exosome"/>
    <property type="evidence" value="ECO:0007669"/>
    <property type="project" value="TreeGrafter"/>
</dbReference>
<sequence>MPHGASTAPCSPWRETRHCQTLPWNSQGPSRNQEIQALPVQRTLQLHGGRSDMGNLCSCGRPGKCPSPFKRKKEKQGTNVRHESGQQQPGRQVPTYEDVPDVPVYATVSKAQGVQQDESIHYADIQVFSKARERSAAEVKNLQLQNATEYATLNFPRARLKYDSKNGTLV</sequence>
<dbReference type="GeneID" id="108494871"/>
<name>A0A6J0GTQ8_9PASS</name>
<dbReference type="PANTHER" id="PTHR37342">
    <property type="entry name" value="HYPOTHETICAL PROTEIN LOC689959"/>
    <property type="match status" value="1"/>
</dbReference>
<feature type="region of interest" description="Disordered" evidence="1">
    <location>
        <begin position="62"/>
        <end position="98"/>
    </location>
</feature>
<reference evidence="3" key="1">
    <citation type="submission" date="2025-08" db="UniProtKB">
        <authorList>
            <consortium name="RefSeq"/>
        </authorList>
    </citation>
    <scope>IDENTIFICATION</scope>
</reference>
<dbReference type="Proteomes" id="UP000504624">
    <property type="component" value="Unplaced"/>
</dbReference>
<proteinExistence type="predicted"/>
<dbReference type="Pfam" id="PF15147">
    <property type="entry name" value="DUF4578"/>
    <property type="match status" value="1"/>
</dbReference>
<dbReference type="InterPro" id="IPR028106">
    <property type="entry name" value="DUF4578"/>
</dbReference>